<evidence type="ECO:0000256" key="1">
    <source>
        <dbReference type="SAM" id="MobiDB-lite"/>
    </source>
</evidence>
<organism evidence="2 3">
    <name type="scientific">Aspergillus sclerotialis</name>
    <dbReference type="NCBI Taxonomy" id="2070753"/>
    <lineage>
        <taxon>Eukaryota</taxon>
        <taxon>Fungi</taxon>
        <taxon>Dikarya</taxon>
        <taxon>Ascomycota</taxon>
        <taxon>Pezizomycotina</taxon>
        <taxon>Eurotiomycetes</taxon>
        <taxon>Eurotiomycetidae</taxon>
        <taxon>Eurotiales</taxon>
        <taxon>Aspergillaceae</taxon>
        <taxon>Aspergillus</taxon>
        <taxon>Aspergillus subgen. Polypaecilum</taxon>
    </lineage>
</organism>
<sequence>MAFYDRTNSATLDDSLEQMHLNDVPHPPRNTDRRRGRRRGRGKQAQSQKRSRSRRRRNRRPDQFCVHVVADERRIPVYAVEFKAPHKLTAPELVAGLHEIDVARDVIDQEGDTVEFYATRPVTAVGTQIFSYMHDLGVPYG</sequence>
<reference evidence="3" key="1">
    <citation type="submission" date="2017-02" db="EMBL/GenBank/DDBJ databases">
        <authorList>
            <person name="Tafer H."/>
            <person name="Lopandic K."/>
        </authorList>
    </citation>
    <scope>NUCLEOTIDE SEQUENCE [LARGE SCALE GENOMIC DNA]</scope>
    <source>
        <strain evidence="3">CBS 366.77</strain>
    </source>
</reference>
<dbReference type="Proteomes" id="UP000266188">
    <property type="component" value="Unassembled WGS sequence"/>
</dbReference>
<proteinExistence type="predicted"/>
<dbReference type="STRING" id="2070753.A0A3A2ZN38"/>
<feature type="compositionally biased region" description="Basic residues" evidence="1">
    <location>
        <begin position="32"/>
        <end position="42"/>
    </location>
</feature>
<evidence type="ECO:0000313" key="2">
    <source>
        <dbReference type="EMBL" id="RJE24582.1"/>
    </source>
</evidence>
<feature type="region of interest" description="Disordered" evidence="1">
    <location>
        <begin position="20"/>
        <end position="61"/>
    </location>
</feature>
<protein>
    <submittedName>
        <fullName evidence="2">Uncharacterized protein</fullName>
    </submittedName>
</protein>
<gene>
    <name evidence="2" type="ORF">PHISCL_03060</name>
</gene>
<comment type="caution">
    <text evidence="2">The sequence shown here is derived from an EMBL/GenBank/DDBJ whole genome shotgun (WGS) entry which is preliminary data.</text>
</comment>
<dbReference type="OrthoDB" id="4509823at2759"/>
<name>A0A3A2ZN38_9EURO</name>
<feature type="compositionally biased region" description="Basic residues" evidence="1">
    <location>
        <begin position="49"/>
        <end position="59"/>
    </location>
</feature>
<dbReference type="AlphaFoldDB" id="A0A3A2ZN38"/>
<dbReference type="EMBL" id="MVGC01000075">
    <property type="protein sequence ID" value="RJE24582.1"/>
    <property type="molecule type" value="Genomic_DNA"/>
</dbReference>
<keyword evidence="3" id="KW-1185">Reference proteome</keyword>
<evidence type="ECO:0000313" key="3">
    <source>
        <dbReference type="Proteomes" id="UP000266188"/>
    </source>
</evidence>
<accession>A0A3A2ZN38</accession>